<dbReference type="OrthoDB" id="7170795at2"/>
<name>A0A1G4PXI2_9CAUL</name>
<evidence type="ECO:0000313" key="2">
    <source>
        <dbReference type="EMBL" id="SCW36996.1"/>
    </source>
</evidence>
<keyword evidence="3" id="KW-1185">Reference proteome</keyword>
<dbReference type="SUPFAM" id="SSF46565">
    <property type="entry name" value="Chaperone J-domain"/>
    <property type="match status" value="1"/>
</dbReference>
<dbReference type="EMBL" id="FMTS01000001">
    <property type="protein sequence ID" value="SCW36996.1"/>
    <property type="molecule type" value="Genomic_DNA"/>
</dbReference>
<dbReference type="Gene3D" id="1.10.287.110">
    <property type="entry name" value="DnaJ domain"/>
    <property type="match status" value="1"/>
</dbReference>
<dbReference type="Gene3D" id="2.60.260.20">
    <property type="entry name" value="Urease metallochaperone UreE, N-terminal domain"/>
    <property type="match status" value="1"/>
</dbReference>
<dbReference type="InterPro" id="IPR001623">
    <property type="entry name" value="DnaJ_domain"/>
</dbReference>
<dbReference type="GO" id="GO:0006457">
    <property type="term" value="P:protein folding"/>
    <property type="evidence" value="ECO:0007669"/>
    <property type="project" value="InterPro"/>
</dbReference>
<dbReference type="STRING" id="260084.SAMN02927928_0747"/>
<dbReference type="SUPFAM" id="SSF49493">
    <property type="entry name" value="HSP40/DnaJ peptide-binding domain"/>
    <property type="match status" value="1"/>
</dbReference>
<feature type="domain" description="Chaperone DnaJ C-terminal" evidence="1">
    <location>
        <begin position="95"/>
        <end position="242"/>
    </location>
</feature>
<dbReference type="Proteomes" id="UP000199150">
    <property type="component" value="Unassembled WGS sequence"/>
</dbReference>
<dbReference type="InterPro" id="IPR002939">
    <property type="entry name" value="DnaJ_C"/>
</dbReference>
<protein>
    <submittedName>
        <fullName evidence="2">DnaJ C terminal domain-containing protein</fullName>
    </submittedName>
</protein>
<reference evidence="3" key="1">
    <citation type="submission" date="2016-10" db="EMBL/GenBank/DDBJ databases">
        <authorList>
            <person name="Varghese N."/>
            <person name="Submissions S."/>
        </authorList>
    </citation>
    <scope>NUCLEOTIDE SEQUENCE [LARGE SCALE GENOMIC DNA]</scope>
    <source>
        <strain evidence="3">CGMCC 1.3431</strain>
    </source>
</reference>
<dbReference type="InterPro" id="IPR036869">
    <property type="entry name" value="J_dom_sf"/>
</dbReference>
<accession>A0A1G4PXI2</accession>
<evidence type="ECO:0000313" key="3">
    <source>
        <dbReference type="Proteomes" id="UP000199150"/>
    </source>
</evidence>
<sequence length="264" mass="29580">MDFGGQNFKMAELKTEAEALEELGLADMAPDDAIRCAFRQRLKQVHPDLNGGTDTQLRRLILARDMLIPDSNISAKRTDFFKQFDIEQVRTDRAYALHISLHQALFGGRITMDVPALEFAEADPPLASLIETRHLHIILPPGLRDESVVSLTCDANPRQWLFRIHIEAGSECRVWGDDIWMTARVENRFLRGGGQTTIETPQGPQHINIDPRTPSGASLRLRGQGLPATETAPAGDMHIRLEACPDSVRPLGRVLTDFRQRWAS</sequence>
<dbReference type="Pfam" id="PF01556">
    <property type="entry name" value="DnaJ_C"/>
    <property type="match status" value="1"/>
</dbReference>
<proteinExistence type="predicted"/>
<dbReference type="CDD" id="cd06257">
    <property type="entry name" value="DnaJ"/>
    <property type="match status" value="1"/>
</dbReference>
<dbReference type="InterPro" id="IPR008971">
    <property type="entry name" value="HSP40/DnaJ_pept-bd"/>
</dbReference>
<organism evidence="2 3">
    <name type="scientific">Asticcacaulis taihuensis</name>
    <dbReference type="NCBI Taxonomy" id="260084"/>
    <lineage>
        <taxon>Bacteria</taxon>
        <taxon>Pseudomonadati</taxon>
        <taxon>Pseudomonadota</taxon>
        <taxon>Alphaproteobacteria</taxon>
        <taxon>Caulobacterales</taxon>
        <taxon>Caulobacteraceae</taxon>
        <taxon>Asticcacaulis</taxon>
    </lineage>
</organism>
<dbReference type="AlphaFoldDB" id="A0A1G4PXI2"/>
<evidence type="ECO:0000259" key="1">
    <source>
        <dbReference type="Pfam" id="PF01556"/>
    </source>
</evidence>
<gene>
    <name evidence="2" type="ORF">SAMN02927928_0747</name>
</gene>
<dbReference type="GO" id="GO:0051082">
    <property type="term" value="F:unfolded protein binding"/>
    <property type="evidence" value="ECO:0007669"/>
    <property type="project" value="InterPro"/>
</dbReference>